<comment type="pathway">
    <text evidence="5">Amino-acid biosynthesis; L-leucine biosynthesis; L-leucine from 3-methyl-2-oxobutanoate: step 4/4.</text>
</comment>
<dbReference type="InterPro" id="IPR001544">
    <property type="entry name" value="Aminotrans_IV"/>
</dbReference>
<dbReference type="RefSeq" id="WP_237383402.1">
    <property type="nucleotide sequence ID" value="NZ_CP071793.1"/>
</dbReference>
<dbReference type="NCBIfam" id="TIGR01123">
    <property type="entry name" value="ilvE_II"/>
    <property type="match status" value="1"/>
</dbReference>
<dbReference type="UniPathway" id="UPA00047">
    <property type="reaction ID" value="UER00058"/>
</dbReference>
<gene>
    <name evidence="15" type="ORF">J3U87_12665</name>
</gene>
<dbReference type="GO" id="GO:0004084">
    <property type="term" value="F:branched-chain-amino-acid transaminase activity"/>
    <property type="evidence" value="ECO:0007669"/>
    <property type="project" value="UniProtKB-EC"/>
</dbReference>
<dbReference type="UniPathway" id="UPA00049">
    <property type="reaction ID" value="UER00062"/>
</dbReference>
<accession>A0A8A4TUV8</accession>
<keyword evidence="10" id="KW-0663">Pyridoxal phosphate</keyword>
<dbReference type="Proteomes" id="UP000663929">
    <property type="component" value="Chromosome"/>
</dbReference>
<sequence length="340" mass="37287">MSMTQTVEDALKKPFGTVYADKMAVARYKDGVWTPFDIQEVKPFEMHPAAHVFHYSSTCFEGLKCHRQVDGSVHVFRLDRHIERFRNSAERLCLPIPDADQVDAMVCELVAECADWAPVFPGSLYVRPTLIGTLPSIGAAAGPSTEALLFVILSPVGDYFSGGLRPLKLLVEEKMRTAPTLGMVKTGGNYAAALYATRKAREKYGTDQVLFAPDGFIQETGAANFLMISEDRIVTKALDPSFLHGVTRDSLLKIGARMGKEIEEREISVDELLTWAKTGECALSGTAAVLGGVGSLVYREETYTVGTGDYGDETAKMRSALVDIQRGKAEDTFGWLKRIS</sequence>
<dbReference type="GO" id="GO:0009097">
    <property type="term" value="P:isoleucine biosynthetic process"/>
    <property type="evidence" value="ECO:0007669"/>
    <property type="project" value="UniProtKB-UniPathway"/>
</dbReference>
<evidence type="ECO:0000256" key="3">
    <source>
        <dbReference type="ARBA" id="ARBA00004824"/>
    </source>
</evidence>
<dbReference type="NCBIfam" id="NF009897">
    <property type="entry name" value="PRK13357.1"/>
    <property type="match status" value="1"/>
</dbReference>
<comment type="function">
    <text evidence="2">Acts on leucine, isoleucine and valine.</text>
</comment>
<dbReference type="UniPathway" id="UPA00048">
    <property type="reaction ID" value="UER00073"/>
</dbReference>
<keyword evidence="9 15" id="KW-0808">Transferase</keyword>
<evidence type="ECO:0000256" key="9">
    <source>
        <dbReference type="ARBA" id="ARBA00022679"/>
    </source>
</evidence>
<keyword evidence="16" id="KW-1185">Reference proteome</keyword>
<proteinExistence type="inferred from homology"/>
<reference evidence="15" key="1">
    <citation type="submission" date="2021-03" db="EMBL/GenBank/DDBJ databases">
        <title>Acanthopleuribacteraceae sp. M133.</title>
        <authorList>
            <person name="Wang G."/>
        </authorList>
    </citation>
    <scope>NUCLEOTIDE SEQUENCE</scope>
    <source>
        <strain evidence="15">M133</strain>
    </source>
</reference>
<keyword evidence="8 15" id="KW-0032">Aminotransferase</keyword>
<dbReference type="PANTHER" id="PTHR42825:SF2">
    <property type="entry name" value="BRANCHED-CHAIN-AMINO-ACID AMINOTRANSFERASE 3, CHLOROPLASTIC-RELATED"/>
    <property type="match status" value="1"/>
</dbReference>
<evidence type="ECO:0000256" key="6">
    <source>
        <dbReference type="ARBA" id="ARBA00009320"/>
    </source>
</evidence>
<feature type="modified residue" description="N6-(pyridoxal phosphate)lysine" evidence="14">
    <location>
        <position position="185"/>
    </location>
</feature>
<dbReference type="PIRSF" id="PIRSF006468">
    <property type="entry name" value="BCAT1"/>
    <property type="match status" value="1"/>
</dbReference>
<protein>
    <recommendedName>
        <fullName evidence="7">branched-chain-amino-acid transaminase</fullName>
        <ecNumber evidence="7">2.6.1.42</ecNumber>
    </recommendedName>
</protein>
<evidence type="ECO:0000256" key="2">
    <source>
        <dbReference type="ARBA" id="ARBA00003109"/>
    </source>
</evidence>
<evidence type="ECO:0000256" key="14">
    <source>
        <dbReference type="PIRSR" id="PIRSR006468-1"/>
    </source>
</evidence>
<dbReference type="PANTHER" id="PTHR42825">
    <property type="entry name" value="AMINO ACID AMINOTRANSFERASE"/>
    <property type="match status" value="1"/>
</dbReference>
<dbReference type="Gene3D" id="3.30.470.10">
    <property type="match status" value="1"/>
</dbReference>
<dbReference type="EC" id="2.6.1.42" evidence="7"/>
<comment type="pathway">
    <text evidence="3">Amino-acid biosynthesis; L-isoleucine biosynthesis; L-isoleucine from 2-oxobutanoate: step 4/4.</text>
</comment>
<evidence type="ECO:0000256" key="12">
    <source>
        <dbReference type="ARBA" id="ARBA00048798"/>
    </source>
</evidence>
<evidence type="ECO:0000256" key="7">
    <source>
        <dbReference type="ARBA" id="ARBA00013053"/>
    </source>
</evidence>
<organism evidence="15 16">
    <name type="scientific">Sulfidibacter corallicola</name>
    <dbReference type="NCBI Taxonomy" id="2818388"/>
    <lineage>
        <taxon>Bacteria</taxon>
        <taxon>Pseudomonadati</taxon>
        <taxon>Acidobacteriota</taxon>
        <taxon>Holophagae</taxon>
        <taxon>Acanthopleuribacterales</taxon>
        <taxon>Acanthopleuribacteraceae</taxon>
        <taxon>Sulfidibacter</taxon>
    </lineage>
</organism>
<dbReference type="KEGG" id="scor:J3U87_12665"/>
<evidence type="ECO:0000256" key="8">
    <source>
        <dbReference type="ARBA" id="ARBA00022576"/>
    </source>
</evidence>
<evidence type="ECO:0000256" key="1">
    <source>
        <dbReference type="ARBA" id="ARBA00001933"/>
    </source>
</evidence>
<dbReference type="Gene3D" id="3.20.10.10">
    <property type="entry name" value="D-amino Acid Aminotransferase, subunit A, domain 2"/>
    <property type="match status" value="1"/>
</dbReference>
<evidence type="ECO:0000256" key="10">
    <source>
        <dbReference type="ARBA" id="ARBA00022898"/>
    </source>
</evidence>
<dbReference type="AlphaFoldDB" id="A0A8A4TUV8"/>
<name>A0A8A4TUV8_SULCO</name>
<dbReference type="InterPro" id="IPR043132">
    <property type="entry name" value="BCAT-like_C"/>
</dbReference>
<evidence type="ECO:0000256" key="13">
    <source>
        <dbReference type="ARBA" id="ARBA00049229"/>
    </source>
</evidence>
<dbReference type="InterPro" id="IPR033939">
    <property type="entry name" value="BCAT_family"/>
</dbReference>
<evidence type="ECO:0000256" key="11">
    <source>
        <dbReference type="ARBA" id="ARBA00048212"/>
    </source>
</evidence>
<evidence type="ECO:0000256" key="4">
    <source>
        <dbReference type="ARBA" id="ARBA00004931"/>
    </source>
</evidence>
<dbReference type="GO" id="GO:0009099">
    <property type="term" value="P:L-valine biosynthetic process"/>
    <property type="evidence" value="ECO:0007669"/>
    <property type="project" value="UniProtKB-UniPathway"/>
</dbReference>
<comment type="cofactor">
    <cofactor evidence="1">
        <name>pyridoxal 5'-phosphate</name>
        <dbReference type="ChEBI" id="CHEBI:597326"/>
    </cofactor>
</comment>
<comment type="catalytic activity">
    <reaction evidence="12">
        <text>L-isoleucine + 2-oxoglutarate = (S)-3-methyl-2-oxopentanoate + L-glutamate</text>
        <dbReference type="Rhea" id="RHEA:24801"/>
        <dbReference type="ChEBI" id="CHEBI:16810"/>
        <dbReference type="ChEBI" id="CHEBI:29985"/>
        <dbReference type="ChEBI" id="CHEBI:35146"/>
        <dbReference type="ChEBI" id="CHEBI:58045"/>
        <dbReference type="EC" id="2.6.1.42"/>
    </reaction>
</comment>
<evidence type="ECO:0000313" key="15">
    <source>
        <dbReference type="EMBL" id="QTD53300.1"/>
    </source>
</evidence>
<comment type="catalytic activity">
    <reaction evidence="13">
        <text>L-leucine + 2-oxoglutarate = 4-methyl-2-oxopentanoate + L-glutamate</text>
        <dbReference type="Rhea" id="RHEA:18321"/>
        <dbReference type="ChEBI" id="CHEBI:16810"/>
        <dbReference type="ChEBI" id="CHEBI:17865"/>
        <dbReference type="ChEBI" id="CHEBI:29985"/>
        <dbReference type="ChEBI" id="CHEBI:57427"/>
        <dbReference type="EC" id="2.6.1.42"/>
    </reaction>
</comment>
<dbReference type="Pfam" id="PF01063">
    <property type="entry name" value="Aminotran_4"/>
    <property type="match status" value="1"/>
</dbReference>
<dbReference type="InterPro" id="IPR036038">
    <property type="entry name" value="Aminotransferase-like"/>
</dbReference>
<comment type="catalytic activity">
    <reaction evidence="11">
        <text>L-valine + 2-oxoglutarate = 3-methyl-2-oxobutanoate + L-glutamate</text>
        <dbReference type="Rhea" id="RHEA:24813"/>
        <dbReference type="ChEBI" id="CHEBI:11851"/>
        <dbReference type="ChEBI" id="CHEBI:16810"/>
        <dbReference type="ChEBI" id="CHEBI:29985"/>
        <dbReference type="ChEBI" id="CHEBI:57762"/>
        <dbReference type="EC" id="2.6.1.42"/>
    </reaction>
</comment>
<evidence type="ECO:0000256" key="5">
    <source>
        <dbReference type="ARBA" id="ARBA00005072"/>
    </source>
</evidence>
<dbReference type="InterPro" id="IPR005786">
    <property type="entry name" value="B_amino_transII"/>
</dbReference>
<dbReference type="CDD" id="cd01557">
    <property type="entry name" value="BCAT_beta_family"/>
    <property type="match status" value="1"/>
</dbReference>
<dbReference type="GO" id="GO:0009098">
    <property type="term" value="P:L-leucine biosynthetic process"/>
    <property type="evidence" value="ECO:0007669"/>
    <property type="project" value="UniProtKB-UniPathway"/>
</dbReference>
<comment type="pathway">
    <text evidence="4">Amino-acid biosynthesis; L-valine biosynthesis; L-valine from pyruvate: step 4/4.</text>
</comment>
<evidence type="ECO:0000313" key="16">
    <source>
        <dbReference type="Proteomes" id="UP000663929"/>
    </source>
</evidence>
<dbReference type="InterPro" id="IPR043131">
    <property type="entry name" value="BCAT-like_N"/>
</dbReference>
<dbReference type="EMBL" id="CP071793">
    <property type="protein sequence ID" value="QTD53300.1"/>
    <property type="molecule type" value="Genomic_DNA"/>
</dbReference>
<comment type="similarity">
    <text evidence="6">Belongs to the class-IV pyridoxal-phosphate-dependent aminotransferase family.</text>
</comment>
<dbReference type="SUPFAM" id="SSF56752">
    <property type="entry name" value="D-aminoacid aminotransferase-like PLP-dependent enzymes"/>
    <property type="match status" value="1"/>
</dbReference>